<comment type="caution">
    <text evidence="3">The sequence shown here is derived from an EMBL/GenBank/DDBJ whole genome shotgun (WGS) entry which is preliminary data.</text>
</comment>
<gene>
    <name evidence="3" type="ORF">HPO_02362</name>
</gene>
<dbReference type="PANTHER" id="PTHR43628:SF1">
    <property type="entry name" value="CHITIN SYNTHASE REGULATORY FACTOR 2-RELATED"/>
    <property type="match status" value="1"/>
</dbReference>
<dbReference type="SMART" id="SM00671">
    <property type="entry name" value="SEL1"/>
    <property type="match status" value="2"/>
</dbReference>
<dbReference type="eggNOG" id="COG0790">
    <property type="taxonomic scope" value="Bacteria"/>
</dbReference>
<accession>A0A062VNB1</accession>
<evidence type="ECO:0000313" key="4">
    <source>
        <dbReference type="Proteomes" id="UP000027100"/>
    </source>
</evidence>
<evidence type="ECO:0000256" key="1">
    <source>
        <dbReference type="SAM" id="MobiDB-lite"/>
    </source>
</evidence>
<name>A0A062VNB1_9PROT</name>
<dbReference type="Proteomes" id="UP000027100">
    <property type="component" value="Unassembled WGS sequence"/>
</dbReference>
<dbReference type="AlphaFoldDB" id="A0A062VNB1"/>
<feature type="signal peptide" evidence="2">
    <location>
        <begin position="1"/>
        <end position="21"/>
    </location>
</feature>
<dbReference type="InterPro" id="IPR052945">
    <property type="entry name" value="Mitotic_Regulator"/>
</dbReference>
<dbReference type="SUPFAM" id="SSF81901">
    <property type="entry name" value="HCP-like"/>
    <property type="match status" value="1"/>
</dbReference>
<dbReference type="InterPro" id="IPR011990">
    <property type="entry name" value="TPR-like_helical_dom_sf"/>
</dbReference>
<feature type="compositionally biased region" description="Pro residues" evidence="1">
    <location>
        <begin position="155"/>
        <end position="178"/>
    </location>
</feature>
<dbReference type="PANTHER" id="PTHR43628">
    <property type="entry name" value="ACTIVATOR OF C KINASE PROTEIN 1-RELATED"/>
    <property type="match status" value="1"/>
</dbReference>
<dbReference type="EMBL" id="ARYM01000002">
    <property type="protein sequence ID" value="KDA00220.1"/>
    <property type="molecule type" value="Genomic_DNA"/>
</dbReference>
<feature type="region of interest" description="Disordered" evidence="1">
    <location>
        <begin position="140"/>
        <end position="181"/>
    </location>
</feature>
<dbReference type="InterPro" id="IPR006597">
    <property type="entry name" value="Sel1-like"/>
</dbReference>
<dbReference type="PATRIC" id="fig|1280954.3.peg.484"/>
<sequence length="320" mass="33683">MGRKLLISLLASAAFAAAAFAMPPELSSAIDAWLDDDYSQMQVIERHARAGDAAALGVQGQACYYGQGCTRDRTRGLNLMRQAAEAGDVPSMLQLGRIYENGAAGLPADTALAAKWYQRAAEAGDTLTAPAAVSRLQPETAPAAVEPPRLKATAPAPPIQAPAAAPPSPASPSPPMPSAQPILLSDGAAFPVYLTTGLGRRGDVAATCYAELDPVIDPKIDELEALIALSKTQSPVQQVRTASQVEVLNAEVRSLIEVRKMAGETLKGLIGQNGLTEQDISAAMNQHISARHLRPETGPGAELCRQRYIVLDAELMISEM</sequence>
<evidence type="ECO:0000256" key="2">
    <source>
        <dbReference type="SAM" id="SignalP"/>
    </source>
</evidence>
<reference evidence="3 4" key="1">
    <citation type="journal article" date="2014" name="Antonie Van Leeuwenhoek">
        <title>Hyphomonas beringensis sp. nov. and Hyphomonas chukchiensis sp. nov., isolated from surface seawater of the Bering Sea and Chukchi Sea.</title>
        <authorList>
            <person name="Li C."/>
            <person name="Lai Q."/>
            <person name="Li G."/>
            <person name="Dong C."/>
            <person name="Wang J."/>
            <person name="Liao Y."/>
            <person name="Shao Z."/>
        </authorList>
    </citation>
    <scope>NUCLEOTIDE SEQUENCE [LARGE SCALE GENOMIC DNA]</scope>
    <source>
        <strain evidence="3 4">PS728</strain>
    </source>
</reference>
<protein>
    <submittedName>
        <fullName evidence="3">Sel1 domain-containing protein repeat-containing protein</fullName>
    </submittedName>
</protein>
<keyword evidence="4" id="KW-1185">Reference proteome</keyword>
<dbReference type="Gene3D" id="1.25.40.10">
    <property type="entry name" value="Tetratricopeptide repeat domain"/>
    <property type="match status" value="1"/>
</dbReference>
<feature type="chain" id="PRO_5001615381" evidence="2">
    <location>
        <begin position="22"/>
        <end position="320"/>
    </location>
</feature>
<dbReference type="OrthoDB" id="9816559at2"/>
<dbReference type="STRING" id="1280954.HPO_02362"/>
<dbReference type="Pfam" id="PF08238">
    <property type="entry name" value="Sel1"/>
    <property type="match status" value="2"/>
</dbReference>
<proteinExistence type="predicted"/>
<organism evidence="3 4">
    <name type="scientific">Hyphomonas polymorpha PS728</name>
    <dbReference type="NCBI Taxonomy" id="1280954"/>
    <lineage>
        <taxon>Bacteria</taxon>
        <taxon>Pseudomonadati</taxon>
        <taxon>Pseudomonadota</taxon>
        <taxon>Alphaproteobacteria</taxon>
        <taxon>Hyphomonadales</taxon>
        <taxon>Hyphomonadaceae</taxon>
        <taxon>Hyphomonas</taxon>
    </lineage>
</organism>
<evidence type="ECO:0000313" key="3">
    <source>
        <dbReference type="EMBL" id="KDA00220.1"/>
    </source>
</evidence>
<keyword evidence="2" id="KW-0732">Signal</keyword>
<dbReference type="RefSeq" id="WP_051612187.1">
    <property type="nucleotide sequence ID" value="NZ_ARYM01000002.1"/>
</dbReference>